<organism evidence="8 9">
    <name type="scientific">Roseibium marinum</name>
    <dbReference type="NCBI Taxonomy" id="281252"/>
    <lineage>
        <taxon>Bacteria</taxon>
        <taxon>Pseudomonadati</taxon>
        <taxon>Pseudomonadota</taxon>
        <taxon>Alphaproteobacteria</taxon>
        <taxon>Hyphomicrobiales</taxon>
        <taxon>Stappiaceae</taxon>
        <taxon>Roseibium</taxon>
    </lineage>
</organism>
<evidence type="ECO:0000256" key="2">
    <source>
        <dbReference type="ARBA" id="ARBA00022691"/>
    </source>
</evidence>
<dbReference type="OrthoDB" id="9782387at2"/>
<dbReference type="GO" id="GO:0016491">
    <property type="term" value="F:oxidoreductase activity"/>
    <property type="evidence" value="ECO:0007669"/>
    <property type="project" value="InterPro"/>
</dbReference>
<dbReference type="EMBL" id="PPCN01000006">
    <property type="protein sequence ID" value="POF30525.1"/>
    <property type="molecule type" value="Genomic_DNA"/>
</dbReference>
<comment type="caution">
    <text evidence="8">The sequence shown here is derived from an EMBL/GenBank/DDBJ whole genome shotgun (WGS) entry which is preliminary data.</text>
</comment>
<keyword evidence="9" id="KW-1185">Reference proteome</keyword>
<dbReference type="GO" id="GO:0051536">
    <property type="term" value="F:iron-sulfur cluster binding"/>
    <property type="evidence" value="ECO:0007669"/>
    <property type="project" value="UniProtKB-KW"/>
</dbReference>
<evidence type="ECO:0000256" key="4">
    <source>
        <dbReference type="ARBA" id="ARBA00023004"/>
    </source>
</evidence>
<dbReference type="GO" id="GO:0046872">
    <property type="term" value="F:metal ion binding"/>
    <property type="evidence" value="ECO:0007669"/>
    <property type="project" value="UniProtKB-KW"/>
</dbReference>
<reference evidence="8 9" key="1">
    <citation type="submission" date="2018-01" db="EMBL/GenBank/DDBJ databases">
        <title>Genomic Encyclopedia of Archaeal and Bacterial Type Strains, Phase II (KMG-II): from individual species to whole genera.</title>
        <authorList>
            <person name="Goeker M."/>
        </authorList>
    </citation>
    <scope>NUCLEOTIDE SEQUENCE [LARGE SCALE GENOMIC DNA]</scope>
    <source>
        <strain evidence="8 9">DSM 17023</strain>
    </source>
</reference>
<dbReference type="NCBIfam" id="TIGR04085">
    <property type="entry name" value="rSAM_more_4Fe4S"/>
    <property type="match status" value="1"/>
</dbReference>
<evidence type="ECO:0000256" key="6">
    <source>
        <dbReference type="ARBA" id="ARBA00023601"/>
    </source>
</evidence>
<name>A0A2S3US28_9HYPH</name>
<dbReference type="AlphaFoldDB" id="A0A2S3US28"/>
<keyword evidence="3" id="KW-0479">Metal-binding</keyword>
<gene>
    <name evidence="8" type="ORF">CLV41_106139</name>
</gene>
<evidence type="ECO:0000256" key="5">
    <source>
        <dbReference type="ARBA" id="ARBA00023014"/>
    </source>
</evidence>
<sequence>MGVPVKPQRHRFAPSRYRVTAAFGNKIAVWSTRTGSIVELDKEDAGHFEDGTLDKISGRVIENLLEARLLVDGEIDERDLVNAENRQAAGNDSVLDIVILPSSDCALGCNLGQFGAYCGQKHEKGRIQPKSISDIAQLADRSVRPCHTRLNVNWFGGEPLLAFDQMRQVTASLKGVAARHGLDYDAALVTGGQMFTLDIARECHVSLNIRSVSITLDGLPDVHDKRRCTKAGRPTFERIMGNIRAVAGDLDLNTLALSIRCNIDRRNVESFDRLIDYFVEQGIQDRIEFYPANVHPWGAMNNRDLFLAPDEFAAREIVWLRKLIATGFTSPRLPKRKPIVCRVVSSSHIVVGHDGEVHRCTETPLTPVNLPKDSLGNAGLWQSIDQVPRWDWHDQVENRRFPCAECVYLPVCGGACPLSWTTGSDVPCPPFRFNGSERLAVFMKSVQAARSGEDPGTDLTIKSFSIPEILQLSSPDETVKRDVAAFLRTLETIRKTTPPDSYESCAEDLELGSIKVPSLTDPYLKKLAQSCNLATASYLHYLDGNLARLTDLTEANLRLLSAAQRLEPKRDLRLAQVQTILNLLGGQLKGFGRIDQALAQSLEAYLMGSGSLRLPFVILPRIQPGRYPEAVLSGALASVQEILSHAQRPACQH</sequence>
<dbReference type="InterPro" id="IPR058240">
    <property type="entry name" value="rSAM_sf"/>
</dbReference>
<dbReference type="Proteomes" id="UP000236959">
    <property type="component" value="Unassembled WGS sequence"/>
</dbReference>
<protein>
    <submittedName>
        <fullName evidence="8">Radical SAM protein with 4Fe4S-binding SPASM domain</fullName>
    </submittedName>
</protein>
<comment type="cofactor">
    <cofactor evidence="1">
        <name>[4Fe-4S] cluster</name>
        <dbReference type="ChEBI" id="CHEBI:49883"/>
    </cofactor>
</comment>
<dbReference type="UniPathway" id="UPA00782"/>
<accession>A0A2S3US28</accession>
<keyword evidence="5" id="KW-0411">Iron-sulfur</keyword>
<evidence type="ECO:0000256" key="3">
    <source>
        <dbReference type="ARBA" id="ARBA00022723"/>
    </source>
</evidence>
<keyword evidence="4" id="KW-0408">Iron</keyword>
<dbReference type="InterPro" id="IPR023885">
    <property type="entry name" value="4Fe4S-binding_SPASM_dom"/>
</dbReference>
<evidence type="ECO:0000256" key="1">
    <source>
        <dbReference type="ARBA" id="ARBA00001966"/>
    </source>
</evidence>
<dbReference type="Gene3D" id="3.20.20.70">
    <property type="entry name" value="Aldolase class I"/>
    <property type="match status" value="1"/>
</dbReference>
<feature type="domain" description="Radical SAM core" evidence="7">
    <location>
        <begin position="89"/>
        <end position="329"/>
    </location>
</feature>
<dbReference type="InterPro" id="IPR007197">
    <property type="entry name" value="rSAM"/>
</dbReference>
<evidence type="ECO:0000313" key="9">
    <source>
        <dbReference type="Proteomes" id="UP000236959"/>
    </source>
</evidence>
<comment type="similarity">
    <text evidence="6">Belongs to the radical SAM superfamily. Anaerobic sulfatase-maturating enzyme family.</text>
</comment>
<dbReference type="InterPro" id="IPR013785">
    <property type="entry name" value="Aldolase_TIM"/>
</dbReference>
<dbReference type="PROSITE" id="PS51918">
    <property type="entry name" value="RADICAL_SAM"/>
    <property type="match status" value="1"/>
</dbReference>
<dbReference type="PANTHER" id="PTHR43273">
    <property type="entry name" value="ANAEROBIC SULFATASE-MATURATING ENZYME HOMOLOG ASLB-RELATED"/>
    <property type="match status" value="1"/>
</dbReference>
<evidence type="ECO:0000313" key="8">
    <source>
        <dbReference type="EMBL" id="POF30525.1"/>
    </source>
</evidence>
<dbReference type="PANTHER" id="PTHR43273:SF3">
    <property type="entry name" value="ANAEROBIC SULFATASE-MATURATING ENZYME HOMOLOG ASLB-RELATED"/>
    <property type="match status" value="1"/>
</dbReference>
<evidence type="ECO:0000259" key="7">
    <source>
        <dbReference type="PROSITE" id="PS51918"/>
    </source>
</evidence>
<keyword evidence="2" id="KW-0949">S-adenosyl-L-methionine</keyword>
<proteinExistence type="inferred from homology"/>
<dbReference type="InterPro" id="IPR023867">
    <property type="entry name" value="Sulphatase_maturase_rSAM"/>
</dbReference>
<dbReference type="SUPFAM" id="SSF102114">
    <property type="entry name" value="Radical SAM enzymes"/>
    <property type="match status" value="1"/>
</dbReference>